<reference evidence="17" key="1">
    <citation type="submission" date="2025-05" db="UniProtKB">
        <authorList>
            <consortium name="RefSeq"/>
        </authorList>
    </citation>
    <scope>NUCLEOTIDE SEQUENCE [LARGE SCALE GENOMIC DNA]</scope>
</reference>
<evidence type="ECO:0000256" key="5">
    <source>
        <dbReference type="ARBA" id="ARBA00012430"/>
    </source>
</evidence>
<keyword evidence="9" id="KW-0547">Nucleotide-binding</keyword>
<dbReference type="PROSITE" id="PS50835">
    <property type="entry name" value="IG_LIKE"/>
    <property type="match status" value="9"/>
</dbReference>
<feature type="domain" description="Ig-like" evidence="16">
    <location>
        <begin position="1754"/>
        <end position="1843"/>
    </location>
</feature>
<feature type="domain" description="Ig-like" evidence="16">
    <location>
        <begin position="408"/>
        <end position="491"/>
    </location>
</feature>
<dbReference type="FunFam" id="2.60.40.10:FF:000425">
    <property type="entry name" value="Myosin light chain kinase"/>
    <property type="match status" value="1"/>
</dbReference>
<feature type="domain" description="Ig-like" evidence="16">
    <location>
        <begin position="1258"/>
        <end position="1346"/>
    </location>
</feature>
<dbReference type="SMART" id="SM00409">
    <property type="entry name" value="IG"/>
    <property type="match status" value="9"/>
</dbReference>
<keyword evidence="18" id="KW-0808">Transferase</keyword>
<feature type="domain" description="Ig-like" evidence="16">
    <location>
        <begin position="508"/>
        <end position="593"/>
    </location>
</feature>
<evidence type="ECO:0000256" key="8">
    <source>
        <dbReference type="ARBA" id="ARBA00022737"/>
    </source>
</evidence>
<evidence type="ECO:0000259" key="16">
    <source>
        <dbReference type="PROSITE" id="PS50835"/>
    </source>
</evidence>
<evidence type="ECO:0000256" key="6">
    <source>
        <dbReference type="ARBA" id="ARBA00021842"/>
    </source>
</evidence>
<dbReference type="InterPro" id="IPR011009">
    <property type="entry name" value="Kinase-like_dom_sf"/>
</dbReference>
<evidence type="ECO:0000313" key="17">
    <source>
        <dbReference type="Proteomes" id="UP000694856"/>
    </source>
</evidence>
<feature type="domain" description="Ig-like" evidence="16">
    <location>
        <begin position="715"/>
        <end position="815"/>
    </location>
</feature>
<dbReference type="InterPro" id="IPR013098">
    <property type="entry name" value="Ig_I-set"/>
</dbReference>
<keyword evidence="10" id="KW-0067">ATP-binding</keyword>
<evidence type="ECO:0000256" key="7">
    <source>
        <dbReference type="ARBA" id="ARBA00022490"/>
    </source>
</evidence>
<dbReference type="CDD" id="cd20973">
    <property type="entry name" value="IgI_telokin-like"/>
    <property type="match status" value="1"/>
</dbReference>
<dbReference type="RefSeq" id="XP_032337302.1">
    <property type="nucleotide sequence ID" value="XM_032481411.1"/>
</dbReference>
<dbReference type="PANTHER" id="PTHR47633:SF1">
    <property type="entry name" value="MYOSIN LIGHT CHAIN KINASE, SMOOTH MUSCLE"/>
    <property type="match status" value="1"/>
</dbReference>
<feature type="domain" description="Ig-like" evidence="16">
    <location>
        <begin position="611"/>
        <end position="705"/>
    </location>
</feature>
<dbReference type="FunFam" id="2.60.40.10:FF:000580">
    <property type="entry name" value="Myosin light chain kinase, smooth muscle"/>
    <property type="match status" value="1"/>
</dbReference>
<keyword evidence="8" id="KW-0677">Repeat</keyword>
<evidence type="ECO:0000259" key="15">
    <source>
        <dbReference type="PROSITE" id="PS50011"/>
    </source>
</evidence>
<feature type="compositionally biased region" description="Low complexity" evidence="14">
    <location>
        <begin position="990"/>
        <end position="1000"/>
    </location>
</feature>
<comment type="cofactor">
    <cofactor evidence="1">
        <name>Ca(2+)</name>
        <dbReference type="ChEBI" id="CHEBI:29108"/>
    </cofactor>
</comment>
<dbReference type="Pfam" id="PF00069">
    <property type="entry name" value="Pkinase"/>
    <property type="match status" value="1"/>
</dbReference>
<dbReference type="InterPro" id="IPR003598">
    <property type="entry name" value="Ig_sub2"/>
</dbReference>
<evidence type="ECO:0000256" key="14">
    <source>
        <dbReference type="SAM" id="MobiDB-lite"/>
    </source>
</evidence>
<gene>
    <name evidence="18" type="primary">MYLK</name>
</gene>
<dbReference type="FunFam" id="2.60.40.10:FF:000372">
    <property type="entry name" value="Myosin light chain kinase, smooth muscle"/>
    <property type="match status" value="1"/>
</dbReference>
<evidence type="ECO:0000313" key="18">
    <source>
        <dbReference type="RefSeq" id="XP_032337302.1"/>
    </source>
</evidence>
<dbReference type="SUPFAM" id="SSF56112">
    <property type="entry name" value="Protein kinase-like (PK-like)"/>
    <property type="match status" value="1"/>
</dbReference>
<keyword evidence="18" id="KW-0418">Kinase</keyword>
<keyword evidence="12" id="KW-0393">Immunoglobulin domain</keyword>
<feature type="compositionally biased region" description="Pro residues" evidence="14">
    <location>
        <begin position="957"/>
        <end position="969"/>
    </location>
</feature>
<dbReference type="GO" id="GO:0004672">
    <property type="term" value="F:protein kinase activity"/>
    <property type="evidence" value="ECO:0007669"/>
    <property type="project" value="InterPro"/>
</dbReference>
<reference evidence="18" key="2">
    <citation type="submission" date="2025-08" db="UniProtKB">
        <authorList>
            <consortium name="RefSeq"/>
        </authorList>
    </citation>
    <scope>IDENTIFICATION</scope>
    <source>
        <tissue evidence="18">Ear skin</tissue>
    </source>
</reference>
<feature type="domain" description="Ig-like" evidence="16">
    <location>
        <begin position="161"/>
        <end position="249"/>
    </location>
</feature>
<dbReference type="InterPro" id="IPR003599">
    <property type="entry name" value="Ig_sub"/>
</dbReference>
<feature type="domain" description="Ig-like" evidence="16">
    <location>
        <begin position="33"/>
        <end position="122"/>
    </location>
</feature>
<sequence length="1861" mass="202547">MGDVKLAASTHVSKTSLTMDHSGVGSMPLTEAPAFIFPPRNLCIKEGATAKFEGRVRGYPEPQVTWHRNGQPITSGGRFLLDCGTRGTFSLVIHAVREEDKGKYTCEATNGSGARQVTVELTVEGGFVKKHGQPVVSKALGDRFAAPAVETRPSIWGECPPKFATKLGRAVVKEGQMGRFSCKITGRPQPRVTWLKGDIPLQPSARVSMSEKNGMQVLEIHEVSRDDVGVYTCLVVNGSGKASMSAELSIQGLDSTNRSLVRGTKVANSDISKEVTNGITQGPKPDGPEAAGGSKNYSSTPVWATSSRPPPLQESKLEPSGDSPRKAPRPPVLQTSSTITLQAAKVQLEPRAPVSGTLSPSREERERPAAPPPAALTTRQSGLGSQDVVSKAAPRRISTESQRDTTAPRFESKPQSQEVSEDQTVKFKCEVSGIPKPEVTWFLDGAPVKRREGTIEIYEDGGSQYLCLRRARARDSGNYTCTAANVRGQVSCSWTLLVRRLTMKDVAPSFSSVLKDCAVVEGQDFVLQCSVQGIPVPRITWLLNEQPIQYAHSTCEAGVAELHIQDALPEDDGMYTCLAENTLGQVSCSARVTVREKKSDEKREYLLPAAPSKPVAPLFLQGLSDLRVMDGSQVTMTVQVSGNPPPEVIWLHDGNEIQESEDFHFEQRGTLHSLCIQEVFPEDTGTYTCEAWNSAGEVRTQAVLMVQEPQDGTQPWFISKPRSVTACQGQNVLISCAIAGDPFPTVHWLRDGKALSKDTGHFEVLQNEDVFTLVLKNVQPWHAGQYEILLKNRVGECSCQVALMLQSSPARAPIRGREPASCEGLCSRGVGADGGDHYGSLRPGWPARGQGWPEEEDSEDVRGVLKRRVETRQHTEEAIRQQEVEQLDFRDLLGKKVSTKTLSEEDLKEIPAEQMDFRANLQRQVKPKTVSEEERKVHSPQQVDFRSVLAKKGTPKTPLPEKVPPPKPATPDFRSVLGSKKKLPAENGSNNAEALNAKAAESPKPVGNAQPLGFLKPVGNTKPAETPKPLGSTKPAEAPKLLGSTKPTETPKPMGNTKPAETPKPLGNAKPAEAPKPVGNTKPAETPKPLGNTKLAETPKPLGNTKLAETPKPLGNTKPAETPKPMGSAKPAETPKPLGNTKPAETPKPMGSAKPAETPKPLGNTKPAETPKPMGSAKPAETPKPLGNTKPAETPKPMGSAKPAETPKPMGIAKPPETPKPAGKEELKKEVKNDVNCKRGHAGATENEKRPESQGTVPTFKEKLQDVHVVEGEKLLLQCQVSSDPPATITWTLNGKTLKTTKFIVLSQEGSLCSVSIEKALPEDRGLYKCVAKNSAGQAECSCQVTVDDAPASENAKAPEMKARRPKSSLPPVLGTESDATVKKKPAPKTPPKAAMPPQIIQFPEDQKVRAGEPVELCGRVAGTQPITYTWMKFRKQIQESEHIKVENSENGSKLTIRAACQEHCGCYTLLVENKLGSRQAQVNLTVVVLPLNFIAAVPEFGVTAGRSHPPIDSVLDSINVQAQLRRLRRWQAFRTGKEQQMDGRPVLLHLRAFMRLENAGSLKVLFGTPEFVAPEVINYEPIGYATDMWSIGVICYILVSGLSPFMGDNDNETLANVTSATWDFDDEAFDEISDDAKDFISNLLKKDMKNRLDCTQCLQHPWLMKDTKNMEAKKLSKDRMKKYMARRKWQKTGNAVRAIGRLSSMAMISGLSGRKSSTGSPTSPLNAEKLDSEEDVAQAFLEAVAEEKPHVKPYFSKTIRDLEVVEGSAARFDCKIEGYPDPEVVWFKDDQSIRESRHFQIDYDEDGNCSLIISDVCGDDDAKYTCKAVNSLGEATCTAELIVETMEEGEGEGEEEEEEE</sequence>
<evidence type="ECO:0000256" key="4">
    <source>
        <dbReference type="ARBA" id="ARBA00006692"/>
    </source>
</evidence>
<evidence type="ECO:0000256" key="2">
    <source>
        <dbReference type="ARBA" id="ARBA00004496"/>
    </source>
</evidence>
<feature type="region of interest" description="Disordered" evidence="14">
    <location>
        <begin position="264"/>
        <end position="424"/>
    </location>
</feature>
<dbReference type="SMART" id="SM00220">
    <property type="entry name" value="S_TKc"/>
    <property type="match status" value="1"/>
</dbReference>
<name>A0A8B8T5J9_CAMFR</name>
<dbReference type="InterPro" id="IPR007110">
    <property type="entry name" value="Ig-like_dom"/>
</dbReference>
<dbReference type="PANTHER" id="PTHR47633">
    <property type="entry name" value="IMMUNOGLOBULIN"/>
    <property type="match status" value="1"/>
</dbReference>
<proteinExistence type="inferred from homology"/>
<comment type="subcellular location">
    <subcellularLocation>
        <location evidence="3">Cleavage furrow</location>
    </subcellularLocation>
    <subcellularLocation>
        <location evidence="2">Cytoplasm</location>
    </subcellularLocation>
</comment>
<feature type="domain" description="Ig-like" evidence="16">
    <location>
        <begin position="1398"/>
        <end position="1486"/>
    </location>
</feature>
<dbReference type="GO" id="GO:0005737">
    <property type="term" value="C:cytoplasm"/>
    <property type="evidence" value="ECO:0007669"/>
    <property type="project" value="UniProtKB-SubCell"/>
</dbReference>
<evidence type="ECO:0000256" key="11">
    <source>
        <dbReference type="ARBA" id="ARBA00022860"/>
    </source>
</evidence>
<accession>A0A8B8T5J9</accession>
<evidence type="ECO:0000256" key="10">
    <source>
        <dbReference type="ARBA" id="ARBA00022840"/>
    </source>
</evidence>
<evidence type="ECO:0000256" key="3">
    <source>
        <dbReference type="ARBA" id="ARBA00004626"/>
    </source>
</evidence>
<organism evidence="17 18">
    <name type="scientific">Camelus ferus</name>
    <name type="common">Wild bactrian camel</name>
    <name type="synonym">Camelus bactrianus ferus</name>
    <dbReference type="NCBI Taxonomy" id="419612"/>
    <lineage>
        <taxon>Eukaryota</taxon>
        <taxon>Metazoa</taxon>
        <taxon>Chordata</taxon>
        <taxon>Craniata</taxon>
        <taxon>Vertebrata</taxon>
        <taxon>Euteleostomi</taxon>
        <taxon>Mammalia</taxon>
        <taxon>Eutheria</taxon>
        <taxon>Laurasiatheria</taxon>
        <taxon>Artiodactyla</taxon>
        <taxon>Tylopoda</taxon>
        <taxon>Camelidae</taxon>
        <taxon>Camelus</taxon>
    </lineage>
</organism>
<dbReference type="CTD" id="4638"/>
<dbReference type="InterPro" id="IPR013783">
    <property type="entry name" value="Ig-like_fold"/>
</dbReference>
<feature type="domain" description="Protein kinase" evidence="15">
    <location>
        <begin position="1368"/>
        <end position="1664"/>
    </location>
</feature>
<dbReference type="Gene3D" id="2.60.40.10">
    <property type="entry name" value="Immunoglobulins"/>
    <property type="match status" value="9"/>
</dbReference>
<evidence type="ECO:0000256" key="13">
    <source>
        <dbReference type="ARBA" id="ARBA00030959"/>
    </source>
</evidence>
<feature type="region of interest" description="Disordered" evidence="14">
    <location>
        <begin position="1354"/>
        <end position="1397"/>
    </location>
</feature>
<dbReference type="EC" id="2.7.11.18" evidence="5"/>
<dbReference type="FunFam" id="2.60.40.10:FF:000297">
    <property type="entry name" value="Myosin light chain kinase, smooth muscle"/>
    <property type="match status" value="1"/>
</dbReference>
<protein>
    <recommendedName>
        <fullName evidence="6">Myosin light chain kinase, smooth muscle</fullName>
        <ecNumber evidence="5">2.7.11.18</ecNumber>
    </recommendedName>
    <alternativeName>
        <fullName evidence="13">Telokin</fullName>
    </alternativeName>
</protein>
<feature type="compositionally biased region" description="Basic and acidic residues" evidence="14">
    <location>
        <begin position="315"/>
        <end position="325"/>
    </location>
</feature>
<evidence type="ECO:0000256" key="12">
    <source>
        <dbReference type="ARBA" id="ARBA00023319"/>
    </source>
</evidence>
<dbReference type="SUPFAM" id="SSF48726">
    <property type="entry name" value="Immunoglobulin"/>
    <property type="match status" value="9"/>
</dbReference>
<dbReference type="InterPro" id="IPR036179">
    <property type="entry name" value="Ig-like_dom_sf"/>
</dbReference>
<dbReference type="FunFam" id="2.60.40.10:FF:000147">
    <property type="entry name" value="Myosin light chain kinase"/>
    <property type="match status" value="1"/>
</dbReference>
<evidence type="ECO:0000256" key="9">
    <source>
        <dbReference type="ARBA" id="ARBA00022741"/>
    </source>
</evidence>
<feature type="compositionally biased region" description="Polar residues" evidence="14">
    <location>
        <begin position="377"/>
        <end position="388"/>
    </location>
</feature>
<dbReference type="GO" id="GO:0005524">
    <property type="term" value="F:ATP binding"/>
    <property type="evidence" value="ECO:0007669"/>
    <property type="project" value="UniProtKB-KW"/>
</dbReference>
<dbReference type="Pfam" id="PF16620">
    <property type="entry name" value="23ISL"/>
    <property type="match status" value="1"/>
</dbReference>
<keyword evidence="17" id="KW-1185">Reference proteome</keyword>
<dbReference type="Pfam" id="PF07679">
    <property type="entry name" value="I-set"/>
    <property type="match status" value="9"/>
</dbReference>
<dbReference type="KEGG" id="cfr:102518144"/>
<evidence type="ECO:0000256" key="1">
    <source>
        <dbReference type="ARBA" id="ARBA00001913"/>
    </source>
</evidence>
<feature type="region of interest" description="Disordered" evidence="14">
    <location>
        <begin position="924"/>
        <end position="1257"/>
    </location>
</feature>
<dbReference type="PROSITE" id="PS50011">
    <property type="entry name" value="PROTEIN_KINASE_DOM"/>
    <property type="match status" value="1"/>
</dbReference>
<feature type="compositionally biased region" description="Basic and acidic residues" evidence="14">
    <location>
        <begin position="1222"/>
        <end position="1237"/>
    </location>
</feature>
<feature type="compositionally biased region" description="Polar residues" evidence="14">
    <location>
        <begin position="266"/>
        <end position="280"/>
    </location>
</feature>
<dbReference type="CDD" id="cd20976">
    <property type="entry name" value="IgI_4_MYLK-like"/>
    <property type="match status" value="1"/>
</dbReference>
<dbReference type="FunFam" id="2.60.40.10:FF:000080">
    <property type="entry name" value="Myosin light chain kinase, smooth muscle"/>
    <property type="match status" value="3"/>
</dbReference>
<dbReference type="InterPro" id="IPR000719">
    <property type="entry name" value="Prot_kinase_dom"/>
</dbReference>
<keyword evidence="7" id="KW-0963">Cytoplasm</keyword>
<dbReference type="Proteomes" id="UP000694856">
    <property type="component" value="Chromosome 1"/>
</dbReference>
<comment type="similarity">
    <text evidence="4">Belongs to the protein kinase superfamily. CAMK Ser/Thr protein kinase family.</text>
</comment>
<feature type="region of interest" description="Disordered" evidence="14">
    <location>
        <begin position="836"/>
        <end position="861"/>
    </location>
</feature>
<feature type="compositionally biased region" description="Polar residues" evidence="14">
    <location>
        <begin position="295"/>
        <end position="307"/>
    </location>
</feature>
<dbReference type="FunFam" id="2.60.40.10:FF:000145">
    <property type="entry name" value="Myosin light chain kinase, smooth muscle"/>
    <property type="match status" value="1"/>
</dbReference>
<dbReference type="GeneID" id="102518144"/>
<dbReference type="Gene3D" id="1.10.510.10">
    <property type="entry name" value="Transferase(Phosphotransferase) domain 1"/>
    <property type="match status" value="1"/>
</dbReference>
<dbReference type="SMART" id="SM00408">
    <property type="entry name" value="IGc2"/>
    <property type="match status" value="9"/>
</dbReference>
<keyword evidence="11" id="KW-0112">Calmodulin-binding</keyword>